<proteinExistence type="predicted"/>
<evidence type="ECO:0000313" key="1">
    <source>
        <dbReference type="EMBL" id="PYI65152.1"/>
    </source>
</evidence>
<dbReference type="EMBL" id="QJVD01000029">
    <property type="protein sequence ID" value="PYI65152.1"/>
    <property type="molecule type" value="Genomic_DNA"/>
</dbReference>
<sequence>MDDLVRIHDILQHATPESLVILNEIFTSTTLADAIDLGGKILGRITAMGLVCVCVTFVDELASLNQATVSMVSTVDENDPAKRTFKVIRKPADGLAYAMVLARKYRLTHDQLKERIIP</sequence>
<accession>A0A2V5L3S2</accession>
<keyword evidence="2" id="KW-1185">Reference proteome</keyword>
<reference evidence="1 2" key="1">
    <citation type="submission" date="2018-05" db="EMBL/GenBank/DDBJ databases">
        <title>Genetic diversity of glacier-inhabiting Cryobacterium bacteria in China and description of Cryobacterium mengkeensis sp. nov. and Arthrobacter glacialis sp. nov.</title>
        <authorList>
            <person name="Liu Q."/>
            <person name="Xin Y.-H."/>
        </authorList>
    </citation>
    <scope>NUCLEOTIDE SEQUENCE [LARGE SCALE GENOMIC DNA]</scope>
    <source>
        <strain evidence="1 2">LI2</strain>
    </source>
</reference>
<comment type="caution">
    <text evidence="1">The sequence shown here is derived from an EMBL/GenBank/DDBJ whole genome shotgun (WGS) entry which is preliminary data.</text>
</comment>
<name>A0A2V5L3S2_9MICC</name>
<evidence type="ECO:0008006" key="3">
    <source>
        <dbReference type="Google" id="ProtNLM"/>
    </source>
</evidence>
<dbReference type="AlphaFoldDB" id="A0A2V5L3S2"/>
<dbReference type="Gene3D" id="3.40.50.300">
    <property type="entry name" value="P-loop containing nucleotide triphosphate hydrolases"/>
    <property type="match status" value="1"/>
</dbReference>
<dbReference type="RefSeq" id="WP_110502618.1">
    <property type="nucleotide sequence ID" value="NZ_QJVD01000029.1"/>
</dbReference>
<dbReference type="Proteomes" id="UP000247832">
    <property type="component" value="Unassembled WGS sequence"/>
</dbReference>
<protein>
    <recommendedName>
        <fullName evidence="3">DNA mismatch repair proteins mutS family domain-containing protein</fullName>
    </recommendedName>
</protein>
<dbReference type="InterPro" id="IPR027417">
    <property type="entry name" value="P-loop_NTPase"/>
</dbReference>
<evidence type="ECO:0000313" key="2">
    <source>
        <dbReference type="Proteomes" id="UP000247832"/>
    </source>
</evidence>
<dbReference type="OrthoDB" id="9808166at2"/>
<gene>
    <name evidence="1" type="ORF">CVV68_19235</name>
</gene>
<organism evidence="1 2">
    <name type="scientific">Arthrobacter livingstonensis</name>
    <dbReference type="NCBI Taxonomy" id="670078"/>
    <lineage>
        <taxon>Bacteria</taxon>
        <taxon>Bacillati</taxon>
        <taxon>Actinomycetota</taxon>
        <taxon>Actinomycetes</taxon>
        <taxon>Micrococcales</taxon>
        <taxon>Micrococcaceae</taxon>
        <taxon>Arthrobacter</taxon>
    </lineage>
</organism>